<dbReference type="InterPro" id="IPR042231">
    <property type="entry name" value="Cho/carn_acyl_trans_2"/>
</dbReference>
<evidence type="ECO:0000256" key="4">
    <source>
        <dbReference type="PIRSR" id="PIRSR600542-1"/>
    </source>
</evidence>
<keyword evidence="3" id="KW-0012">Acyltransferase</keyword>
<keyword evidence="5" id="KW-0175">Coiled coil</keyword>
<dbReference type="InterPro" id="IPR039551">
    <property type="entry name" value="Cho/carn_acyl_trans"/>
</dbReference>
<dbReference type="InterPro" id="IPR023213">
    <property type="entry name" value="CAT-like_dom_sf"/>
</dbReference>
<feature type="coiled-coil region" evidence="5">
    <location>
        <begin position="39"/>
        <end position="66"/>
    </location>
</feature>
<dbReference type="SUPFAM" id="SSF52777">
    <property type="entry name" value="CoA-dependent acyltransferases"/>
    <property type="match status" value="2"/>
</dbReference>
<feature type="active site" description="Proton acceptor" evidence="4">
    <location>
        <position position="325"/>
    </location>
</feature>
<dbReference type="GO" id="GO:0016746">
    <property type="term" value="F:acyltransferase activity"/>
    <property type="evidence" value="ECO:0007669"/>
    <property type="project" value="UniProtKB-KW"/>
</dbReference>
<evidence type="ECO:0000256" key="2">
    <source>
        <dbReference type="ARBA" id="ARBA00022679"/>
    </source>
</evidence>
<name>A0AAD5XEZ9_9FUNG</name>
<evidence type="ECO:0000256" key="3">
    <source>
        <dbReference type="ARBA" id="ARBA00023315"/>
    </source>
</evidence>
<dbReference type="Gene3D" id="3.30.559.70">
    <property type="entry name" value="Choline/Carnitine o-acyltransferase, domain 2"/>
    <property type="match status" value="1"/>
</dbReference>
<evidence type="ECO:0000256" key="5">
    <source>
        <dbReference type="SAM" id="Coils"/>
    </source>
</evidence>
<dbReference type="Proteomes" id="UP001211907">
    <property type="component" value="Unassembled WGS sequence"/>
</dbReference>
<comment type="caution">
    <text evidence="7">The sequence shown here is derived from an EMBL/GenBank/DDBJ whole genome shotgun (WGS) entry which is preliminary data.</text>
</comment>
<keyword evidence="8" id="KW-1185">Reference proteome</keyword>
<sequence length="608" mass="68479">MGLNEYQPATFALQYTLPRLPIPSLQETLALYLKTLVPIARSNAELKKAEAVVKQFEQSSAAAQLQARLIEHDKLQPGSWLYNWWLQLAYHSWRESVLINSNWYIIFRDDENTPKTVTKEFTLHQVKRAANLTAGYLEYKDKIDRETLAIETTKAGPICMNQYRNLFGVTRVPKKDCDYNAGSFPSQAKHICLSVRDQFYAVPVYVNGQRLSAEAIEKQFWKVIEAVKSNKELQPPVGILTCEHRDTWADAHEHLIHLEKQNKDSFAIIESALFNVALDEYIVGPSTSELAKYVFHNFDGRNRWFDKSITVCVSSDARAGGNGEHSPLDALVAAFMLDYGASFKEYKKTTDDMITEVAETKPIIWIIDAKTNEFIENGKKFAKKLIADSDLEVTNFKKFGTDFIKKQVGASPDAFMQMALQLTYFRIHKKFPAVYETASTRKYLFGRTETGRSLSIDSVKFINVFENPSSSPAQKIEALKTACKSHVEYLTKAGNGYGVDRHLLGLRLVMKPGESFEIFKDPLFSRSQHWDLSTSGLFSSKNIIGTGFGCVYPDGYGMNYALHNGSITIGIESKFSEKTTSTSKYILTLAKVLDDLHATAVAIGASKL</sequence>
<evidence type="ECO:0000259" key="6">
    <source>
        <dbReference type="Pfam" id="PF00755"/>
    </source>
</evidence>
<protein>
    <recommendedName>
        <fullName evidence="6">Choline/carnitine acyltransferase domain-containing protein</fullName>
    </recommendedName>
</protein>
<comment type="similarity">
    <text evidence="1">Belongs to the carnitine/choline acetyltransferase family.</text>
</comment>
<dbReference type="Gene3D" id="3.30.559.10">
    <property type="entry name" value="Chloramphenicol acetyltransferase-like domain"/>
    <property type="match status" value="1"/>
</dbReference>
<organism evidence="7 8">
    <name type="scientific">Physocladia obscura</name>
    <dbReference type="NCBI Taxonomy" id="109957"/>
    <lineage>
        <taxon>Eukaryota</taxon>
        <taxon>Fungi</taxon>
        <taxon>Fungi incertae sedis</taxon>
        <taxon>Chytridiomycota</taxon>
        <taxon>Chytridiomycota incertae sedis</taxon>
        <taxon>Chytridiomycetes</taxon>
        <taxon>Chytridiales</taxon>
        <taxon>Chytriomycetaceae</taxon>
        <taxon>Physocladia</taxon>
    </lineage>
</organism>
<dbReference type="PROSITE" id="PS00439">
    <property type="entry name" value="ACYLTRANSF_C_1"/>
    <property type="match status" value="1"/>
</dbReference>
<evidence type="ECO:0000313" key="8">
    <source>
        <dbReference type="Proteomes" id="UP001211907"/>
    </source>
</evidence>
<dbReference type="PANTHER" id="PTHR22589:SF107">
    <property type="entry name" value="CHOLINE_CARNITINE ACYLTRANSFERASE DOMAIN-CONTAINING PROTEIN"/>
    <property type="match status" value="1"/>
</dbReference>
<keyword evidence="2" id="KW-0808">Transferase</keyword>
<dbReference type="AlphaFoldDB" id="A0AAD5XEZ9"/>
<evidence type="ECO:0000313" key="7">
    <source>
        <dbReference type="EMBL" id="KAJ3130952.1"/>
    </source>
</evidence>
<dbReference type="PANTHER" id="PTHR22589">
    <property type="entry name" value="CARNITINE O-ACYLTRANSFERASE"/>
    <property type="match status" value="1"/>
</dbReference>
<proteinExistence type="inferred from homology"/>
<dbReference type="InterPro" id="IPR000542">
    <property type="entry name" value="Carn_acyl_trans"/>
</dbReference>
<feature type="domain" description="Choline/carnitine acyltransferase" evidence="6">
    <location>
        <begin position="20"/>
        <end position="590"/>
    </location>
</feature>
<dbReference type="Pfam" id="PF00755">
    <property type="entry name" value="Carn_acyltransf"/>
    <property type="match status" value="1"/>
</dbReference>
<dbReference type="EMBL" id="JADGJH010000333">
    <property type="protein sequence ID" value="KAJ3130952.1"/>
    <property type="molecule type" value="Genomic_DNA"/>
</dbReference>
<gene>
    <name evidence="7" type="ORF">HK100_007108</name>
</gene>
<accession>A0AAD5XEZ9</accession>
<reference evidence="7" key="1">
    <citation type="submission" date="2020-05" db="EMBL/GenBank/DDBJ databases">
        <title>Phylogenomic resolution of chytrid fungi.</title>
        <authorList>
            <person name="Stajich J.E."/>
            <person name="Amses K."/>
            <person name="Simmons R."/>
            <person name="Seto K."/>
            <person name="Myers J."/>
            <person name="Bonds A."/>
            <person name="Quandt C.A."/>
            <person name="Barry K."/>
            <person name="Liu P."/>
            <person name="Grigoriev I."/>
            <person name="Longcore J.E."/>
            <person name="James T.Y."/>
        </authorList>
    </citation>
    <scope>NUCLEOTIDE SEQUENCE</scope>
    <source>
        <strain evidence="7">JEL0513</strain>
    </source>
</reference>
<evidence type="ECO:0000256" key="1">
    <source>
        <dbReference type="ARBA" id="ARBA00005232"/>
    </source>
</evidence>